<dbReference type="GeneID" id="71513899"/>
<protein>
    <submittedName>
        <fullName evidence="1">Flavoprotein</fullName>
    </submittedName>
</protein>
<dbReference type="SUPFAM" id="SSF54427">
    <property type="entry name" value="NTF2-like"/>
    <property type="match status" value="1"/>
</dbReference>
<accession>A0AAC9IZ36</accession>
<gene>
    <name evidence="1" type="ORF">BME96_05820</name>
</gene>
<dbReference type="Proteomes" id="UP000182945">
    <property type="component" value="Chromosome"/>
</dbReference>
<dbReference type="EMBL" id="CP017962">
    <property type="protein sequence ID" value="APC47715.1"/>
    <property type="molecule type" value="Genomic_DNA"/>
</dbReference>
<dbReference type="KEGG" id="vhl:BME96_05820"/>
<evidence type="ECO:0000313" key="2">
    <source>
        <dbReference type="Proteomes" id="UP000182945"/>
    </source>
</evidence>
<organism evidence="1 2">
    <name type="scientific">Virgibacillus halodenitrificans</name>
    <name type="common">Bacillus halodenitrificans</name>
    <dbReference type="NCBI Taxonomy" id="1482"/>
    <lineage>
        <taxon>Bacteria</taxon>
        <taxon>Bacillati</taxon>
        <taxon>Bacillota</taxon>
        <taxon>Bacilli</taxon>
        <taxon>Bacillales</taxon>
        <taxon>Bacillaceae</taxon>
        <taxon>Virgibacillus</taxon>
    </lineage>
</organism>
<dbReference type="InterPro" id="IPR032710">
    <property type="entry name" value="NTF2-like_dom_sf"/>
</dbReference>
<name>A0AAC9IZ36_VIRHA</name>
<proteinExistence type="predicted"/>
<dbReference type="AlphaFoldDB" id="A0AAC9IZ36"/>
<dbReference type="RefSeq" id="WP_071648590.1">
    <property type="nucleotide sequence ID" value="NZ_CP017962.1"/>
</dbReference>
<evidence type="ECO:0000313" key="1">
    <source>
        <dbReference type="EMBL" id="APC47715.1"/>
    </source>
</evidence>
<reference evidence="1 2" key="1">
    <citation type="submission" date="2016-11" db="EMBL/GenBank/DDBJ databases">
        <title>Complete genome sequencing of Virgibacillus halodenitrificans PDB-F2.</title>
        <authorList>
            <person name="Sun Z."/>
            <person name="Zhou Y."/>
            <person name="Li H."/>
        </authorList>
    </citation>
    <scope>NUCLEOTIDE SEQUENCE [LARGE SCALE GENOMIC DNA]</scope>
    <source>
        <strain evidence="1 2">PDB-F2</strain>
    </source>
</reference>
<sequence length="139" mass="16096">MENSLFRTFLNSYLDVWRNSSLTDLKDIISKDYEAREVSKSEIVDFGYEEAITGWEQGFNFVKQENNQWDLNEISVIPLRQNEVLVILSATIIMDGKSLENVSLFFQTFKRNENGAWKLIRSYIEAGVPSTNVGKIQFN</sequence>